<evidence type="ECO:0000313" key="2">
    <source>
        <dbReference type="Proteomes" id="UP000641625"/>
    </source>
</evidence>
<comment type="caution">
    <text evidence="1">The sequence shown here is derived from an EMBL/GenBank/DDBJ whole genome shotgun (WGS) entry which is preliminary data.</text>
</comment>
<protein>
    <submittedName>
        <fullName evidence="1">Uncharacterized protein</fullName>
    </submittedName>
</protein>
<name>A0A847UL02_HALAR</name>
<organism evidence="1 2">
    <name type="scientific">Haloarcula argentinensis</name>
    <dbReference type="NCBI Taxonomy" id="43776"/>
    <lineage>
        <taxon>Archaea</taxon>
        <taxon>Methanobacteriati</taxon>
        <taxon>Methanobacteriota</taxon>
        <taxon>Stenosarchaea group</taxon>
        <taxon>Halobacteria</taxon>
        <taxon>Halobacteriales</taxon>
        <taxon>Haloarculaceae</taxon>
        <taxon>Haloarcula</taxon>
    </lineage>
</organism>
<sequence>MRVPNPSEDLLKAIFDGYGPVPVRHYWALRELLQKDILSLHKDTYYGGEISKSWAAKHISPGNTDSAETRSHFKKKIKGARFLDRRGHEMEKKPLSDTDTGKLFTYTAFENNFEGLNADVTCSDSCCNSLLEAGYIKPDRVLTMFGYRTVDTPEHLQKYNQPTELSVRHEPRKLNEFHVFPYPSGETDSNNIFTVKPESLPEPVSSITADEITNAFKDE</sequence>
<accession>A0A847UL02</accession>
<dbReference type="EMBL" id="WOWA01000007">
    <property type="protein sequence ID" value="NLV14329.1"/>
    <property type="molecule type" value="Genomic_DNA"/>
</dbReference>
<reference evidence="1" key="1">
    <citation type="submission" date="2019-12" db="EMBL/GenBank/DDBJ databases">
        <title>Whole genome sequencing of Haloarcula argentinensis strain pws5.</title>
        <authorList>
            <person name="Verma D.K."/>
            <person name="Gopal K."/>
            <person name="Prasad E.S."/>
        </authorList>
    </citation>
    <scope>NUCLEOTIDE SEQUENCE</scope>
    <source>
        <strain evidence="1">Pws5</strain>
    </source>
</reference>
<gene>
    <name evidence="1" type="ORF">GOC77_13760</name>
</gene>
<dbReference type="AlphaFoldDB" id="A0A847UL02"/>
<proteinExistence type="predicted"/>
<dbReference type="Proteomes" id="UP000641625">
    <property type="component" value="Unassembled WGS sequence"/>
</dbReference>
<dbReference type="RefSeq" id="WP_170097757.1">
    <property type="nucleotide sequence ID" value="NZ_WOWA01000007.1"/>
</dbReference>
<evidence type="ECO:0000313" key="1">
    <source>
        <dbReference type="EMBL" id="NLV14329.1"/>
    </source>
</evidence>